<dbReference type="PANTHER" id="PTHR10088">
    <property type="entry name" value="GLUCOKINASE REGULATORY PROTEIN"/>
    <property type="match status" value="1"/>
</dbReference>
<proteinExistence type="predicted"/>
<feature type="non-terminal residue" evidence="1">
    <location>
        <position position="1"/>
    </location>
</feature>
<dbReference type="EMBL" id="HACG01004726">
    <property type="protein sequence ID" value="CEK51591.1"/>
    <property type="molecule type" value="Transcribed_RNA"/>
</dbReference>
<name>A0A0B6Y6Y7_9EUPU</name>
<dbReference type="InterPro" id="IPR040190">
    <property type="entry name" value="MURQ/GCKR"/>
</dbReference>
<organism evidence="1">
    <name type="scientific">Arion vulgaris</name>
    <dbReference type="NCBI Taxonomy" id="1028688"/>
    <lineage>
        <taxon>Eukaryota</taxon>
        <taxon>Metazoa</taxon>
        <taxon>Spiralia</taxon>
        <taxon>Lophotrochozoa</taxon>
        <taxon>Mollusca</taxon>
        <taxon>Gastropoda</taxon>
        <taxon>Heterobranchia</taxon>
        <taxon>Euthyneura</taxon>
        <taxon>Panpulmonata</taxon>
        <taxon>Eupulmonata</taxon>
        <taxon>Stylommatophora</taxon>
        <taxon>Helicina</taxon>
        <taxon>Arionoidea</taxon>
        <taxon>Arionidae</taxon>
        <taxon>Arion</taxon>
    </lineage>
</organism>
<dbReference type="Gene3D" id="3.40.50.10490">
    <property type="entry name" value="Glucose-6-phosphate isomerase like protein, domain 1"/>
    <property type="match status" value="1"/>
</dbReference>
<evidence type="ECO:0000313" key="1">
    <source>
        <dbReference type="EMBL" id="CEK51591.1"/>
    </source>
</evidence>
<dbReference type="AlphaFoldDB" id="A0A0B6Y6Y7"/>
<reference evidence="1" key="1">
    <citation type="submission" date="2014-12" db="EMBL/GenBank/DDBJ databases">
        <title>Insight into the proteome of Arion vulgaris.</title>
        <authorList>
            <person name="Aradska J."/>
            <person name="Bulat T."/>
            <person name="Smidak R."/>
            <person name="Sarate P."/>
            <person name="Gangsoo J."/>
            <person name="Sialana F."/>
            <person name="Bilban M."/>
            <person name="Lubec G."/>
        </authorList>
    </citation>
    <scope>NUCLEOTIDE SEQUENCE</scope>
    <source>
        <tissue evidence="1">Skin</tissue>
    </source>
</reference>
<protein>
    <submittedName>
        <fullName evidence="1">Uncharacterized protein</fullName>
    </submittedName>
</protein>
<gene>
    <name evidence="1" type="primary">ORF13824</name>
</gene>
<sequence>TVEKSSNAFILNPIIGPEPVTGSSRMKSGTATRIILDILSITAVHDYPQYIIPQLVTVYEKACHHLYKHTEHLGSLIQLA</sequence>
<feature type="non-terminal residue" evidence="1">
    <location>
        <position position="80"/>
    </location>
</feature>
<dbReference type="PANTHER" id="PTHR10088:SF4">
    <property type="entry name" value="GLUCOKINASE REGULATORY PROTEIN"/>
    <property type="match status" value="1"/>
</dbReference>
<accession>A0A0B6Y6Y7</accession>